<feature type="region of interest" description="Disordered" evidence="1">
    <location>
        <begin position="290"/>
        <end position="315"/>
    </location>
</feature>
<proteinExistence type="predicted"/>
<dbReference type="OrthoDB" id="5408296at2759"/>
<organism evidence="2 3">
    <name type="scientific">Golovinomyces cichoracearum</name>
    <dbReference type="NCBI Taxonomy" id="62708"/>
    <lineage>
        <taxon>Eukaryota</taxon>
        <taxon>Fungi</taxon>
        <taxon>Dikarya</taxon>
        <taxon>Ascomycota</taxon>
        <taxon>Pezizomycotina</taxon>
        <taxon>Leotiomycetes</taxon>
        <taxon>Erysiphales</taxon>
        <taxon>Erysiphaceae</taxon>
        <taxon>Golovinomyces</taxon>
    </lineage>
</organism>
<feature type="compositionally biased region" description="Polar residues" evidence="1">
    <location>
        <begin position="257"/>
        <end position="267"/>
    </location>
</feature>
<sequence>MTTRPGEDLAAILFTDVHYFHSPPTSKPLHDRFDKGSYVYLFENAQERRARIEIANYAGTPDQDAFNGHLDEVRIRYSFKHPTLISFTIEKIEDQEWHLLSYDLKNEHKHLYKLHTVDLYLWTYEDAIQLLNAIRRLLPQQQITVLDEPVAPQMHYSYFHKNPALQKLDHKYIADPSFLPRRALESHHMLPGPPISATPNNQHLSNYAPLAYNPAAPAAPESISYREKTPPIEDGGFHSLRAAISSDQKQPAEICEPTSQNNKIPNTLETVGSTSERFIHTSPKIQTSTMLPTTSHYQSSSTDLTTNHPTPSSQFQAPSLITKQPQSNIPVTQYANYPISPGVPRIISTPSLVSSEINFPVTTPEDDLKYLYINDSKNLSTQNQTDYSVNQTTCGVIENNVAPKSSKSLQISLGKMEEHTTKFERRLGSMIKKLERKIG</sequence>
<accession>A0A420HPB5</accession>
<protein>
    <recommendedName>
        <fullName evidence="4">Rna recognition motif-containing protein</fullName>
    </recommendedName>
</protein>
<dbReference type="EMBL" id="MCBR01017672">
    <property type="protein sequence ID" value="RKF59266.1"/>
    <property type="molecule type" value="Genomic_DNA"/>
</dbReference>
<comment type="caution">
    <text evidence="2">The sequence shown here is derived from an EMBL/GenBank/DDBJ whole genome shotgun (WGS) entry which is preliminary data.</text>
</comment>
<dbReference type="Proteomes" id="UP000285405">
    <property type="component" value="Unassembled WGS sequence"/>
</dbReference>
<name>A0A420HPB5_9PEZI</name>
<evidence type="ECO:0008006" key="4">
    <source>
        <dbReference type="Google" id="ProtNLM"/>
    </source>
</evidence>
<evidence type="ECO:0000313" key="3">
    <source>
        <dbReference type="Proteomes" id="UP000285405"/>
    </source>
</evidence>
<evidence type="ECO:0000256" key="1">
    <source>
        <dbReference type="SAM" id="MobiDB-lite"/>
    </source>
</evidence>
<reference evidence="2 3" key="1">
    <citation type="journal article" date="2018" name="BMC Genomics">
        <title>Comparative genome analyses reveal sequence features reflecting distinct modes of host-adaptation between dicot and monocot powdery mildew.</title>
        <authorList>
            <person name="Wu Y."/>
            <person name="Ma X."/>
            <person name="Pan Z."/>
            <person name="Kale S.D."/>
            <person name="Song Y."/>
            <person name="King H."/>
            <person name="Zhang Q."/>
            <person name="Presley C."/>
            <person name="Deng X."/>
            <person name="Wei C.I."/>
            <person name="Xiao S."/>
        </authorList>
    </citation>
    <scope>NUCLEOTIDE SEQUENCE [LARGE SCALE GENOMIC DNA]</scope>
    <source>
        <strain evidence="2">UCSC1</strain>
    </source>
</reference>
<gene>
    <name evidence="2" type="ORF">GcC1_176007</name>
</gene>
<feature type="region of interest" description="Disordered" evidence="1">
    <location>
        <begin position="245"/>
        <end position="267"/>
    </location>
</feature>
<dbReference type="AlphaFoldDB" id="A0A420HPB5"/>
<evidence type="ECO:0000313" key="2">
    <source>
        <dbReference type="EMBL" id="RKF59266.1"/>
    </source>
</evidence>